<evidence type="ECO:0000256" key="2">
    <source>
        <dbReference type="SAM" id="SignalP"/>
    </source>
</evidence>
<dbReference type="OrthoDB" id="9795827at2"/>
<accession>A0A238KA36</accession>
<dbReference type="Gene3D" id="3.40.50.11550">
    <property type="match status" value="2"/>
</dbReference>
<dbReference type="InterPro" id="IPR007314">
    <property type="entry name" value="Cofac_haem-bd_dom"/>
</dbReference>
<keyword evidence="2" id="KW-0732">Signal</keyword>
<evidence type="ECO:0000313" key="5">
    <source>
        <dbReference type="Proteomes" id="UP000207598"/>
    </source>
</evidence>
<protein>
    <recommendedName>
        <fullName evidence="3">Haem-binding uptake Tiki superfamily ChaN domain-containing protein</fullName>
    </recommendedName>
</protein>
<organism evidence="4 5">
    <name type="scientific">Maliponia aquimaris</name>
    <dbReference type="NCBI Taxonomy" id="1673631"/>
    <lineage>
        <taxon>Bacteria</taxon>
        <taxon>Pseudomonadati</taxon>
        <taxon>Pseudomonadota</taxon>
        <taxon>Alphaproteobacteria</taxon>
        <taxon>Rhodobacterales</taxon>
        <taxon>Paracoccaceae</taxon>
        <taxon>Maliponia</taxon>
    </lineage>
</organism>
<evidence type="ECO:0000313" key="4">
    <source>
        <dbReference type="EMBL" id="SMX38952.1"/>
    </source>
</evidence>
<sequence>MKALILGVTLWASSAAAGGAFDAQVLFLGEVHDNPAHHARQAQVVAEVQPKAIVWEMLSADEAARSLPEVIGDEAALGAALGWADSGWPDFAMYYPIFAAAPEARHYGAELPRDEARGIFDTGRQAVTVPNAALGALLAAELDPEMQAQREALQMAAHCDALPAEMLPQMVDVQRVRDTLLATAALQALEDTGGPVVVITGNGHARTDWGAPALLMAAAPGVSVMALGQGEDGRAGPEGGFDLVESAPPVDRGDPCEAFRKQ</sequence>
<keyword evidence="5" id="KW-1185">Reference proteome</keyword>
<gene>
    <name evidence="4" type="ORF">MAA8898_01803</name>
</gene>
<evidence type="ECO:0000256" key="1">
    <source>
        <dbReference type="SAM" id="MobiDB-lite"/>
    </source>
</evidence>
<feature type="compositionally biased region" description="Basic and acidic residues" evidence="1">
    <location>
        <begin position="251"/>
        <end position="262"/>
    </location>
</feature>
<dbReference type="AlphaFoldDB" id="A0A238KA36"/>
<feature type="region of interest" description="Disordered" evidence="1">
    <location>
        <begin position="230"/>
        <end position="262"/>
    </location>
</feature>
<dbReference type="RefSeq" id="WP_094020635.1">
    <property type="nucleotide sequence ID" value="NZ_FXYF01000004.1"/>
</dbReference>
<feature type="chain" id="PRO_5012601997" description="Haem-binding uptake Tiki superfamily ChaN domain-containing protein" evidence="2">
    <location>
        <begin position="18"/>
        <end position="262"/>
    </location>
</feature>
<dbReference type="CDD" id="cd14727">
    <property type="entry name" value="ChanN-like"/>
    <property type="match status" value="1"/>
</dbReference>
<dbReference type="SUPFAM" id="SSF159501">
    <property type="entry name" value="EreA/ChaN-like"/>
    <property type="match status" value="1"/>
</dbReference>
<evidence type="ECO:0000259" key="3">
    <source>
        <dbReference type="Pfam" id="PF04187"/>
    </source>
</evidence>
<feature type="signal peptide" evidence="2">
    <location>
        <begin position="1"/>
        <end position="17"/>
    </location>
</feature>
<dbReference type="Pfam" id="PF04187">
    <property type="entry name" value="Cofac_haem_bdg"/>
    <property type="match status" value="1"/>
</dbReference>
<dbReference type="Proteomes" id="UP000207598">
    <property type="component" value="Unassembled WGS sequence"/>
</dbReference>
<name>A0A238KA36_9RHOB</name>
<dbReference type="EMBL" id="FXYF01000004">
    <property type="protein sequence ID" value="SMX38952.1"/>
    <property type="molecule type" value="Genomic_DNA"/>
</dbReference>
<proteinExistence type="predicted"/>
<reference evidence="4 5" key="1">
    <citation type="submission" date="2017-05" db="EMBL/GenBank/DDBJ databases">
        <authorList>
            <person name="Song R."/>
            <person name="Chenine A.L."/>
            <person name="Ruprecht R.M."/>
        </authorList>
    </citation>
    <scope>NUCLEOTIDE SEQUENCE [LARGE SCALE GENOMIC DNA]</scope>
    <source>
        <strain evidence="4 5">CECT 8898</strain>
    </source>
</reference>
<feature type="domain" description="Haem-binding uptake Tiki superfamily ChaN" evidence="3">
    <location>
        <begin position="22"/>
        <end position="214"/>
    </location>
</feature>